<dbReference type="OrthoDB" id="343356at2"/>
<reference evidence="2 3" key="1">
    <citation type="submission" date="2019-12" db="EMBL/GenBank/DDBJ databases">
        <title>Genomic-based taxomic classification of the family Erythrobacteraceae.</title>
        <authorList>
            <person name="Xu L."/>
        </authorList>
    </citation>
    <scope>NUCLEOTIDE SEQUENCE [LARGE SCALE GENOMIC DNA]</scope>
    <source>
        <strain evidence="2 3">SW-109</strain>
    </source>
</reference>
<name>A0A6I4V6G1_9SPHN</name>
<gene>
    <name evidence="2" type="ORF">GRI43_08935</name>
</gene>
<evidence type="ECO:0000313" key="3">
    <source>
        <dbReference type="Proteomes" id="UP000471435"/>
    </source>
</evidence>
<keyword evidence="3" id="KW-1185">Reference proteome</keyword>
<comment type="caution">
    <text evidence="2">The sequence shown here is derived from an EMBL/GenBank/DDBJ whole genome shotgun (WGS) entry which is preliminary data.</text>
</comment>
<dbReference type="InterPro" id="IPR018640">
    <property type="entry name" value="DUF2063"/>
</dbReference>
<dbReference type="Proteomes" id="UP000471435">
    <property type="component" value="Unassembled WGS sequence"/>
</dbReference>
<dbReference type="EMBL" id="WTYP01000002">
    <property type="protein sequence ID" value="MXP47502.1"/>
    <property type="molecule type" value="Genomic_DNA"/>
</dbReference>
<dbReference type="RefSeq" id="WP_160730792.1">
    <property type="nucleotide sequence ID" value="NZ_WTYP01000002.1"/>
</dbReference>
<organism evidence="2 3">
    <name type="scientific">Pontixanthobacter luteolus</name>
    <dbReference type="NCBI Taxonomy" id="295089"/>
    <lineage>
        <taxon>Bacteria</taxon>
        <taxon>Pseudomonadati</taxon>
        <taxon>Pseudomonadota</taxon>
        <taxon>Alphaproteobacteria</taxon>
        <taxon>Sphingomonadales</taxon>
        <taxon>Erythrobacteraceae</taxon>
        <taxon>Pontixanthobacter</taxon>
    </lineage>
</organism>
<dbReference type="AlphaFoldDB" id="A0A6I4V6G1"/>
<protein>
    <recommendedName>
        <fullName evidence="1">Putative DNA-binding domain-containing protein</fullName>
    </recommendedName>
</protein>
<evidence type="ECO:0000313" key="2">
    <source>
        <dbReference type="EMBL" id="MXP47502.1"/>
    </source>
</evidence>
<accession>A0A6I4V6G1</accession>
<feature type="domain" description="Putative DNA-binding" evidence="1">
    <location>
        <begin position="9"/>
        <end position="94"/>
    </location>
</feature>
<proteinExistence type="predicted"/>
<sequence length="258" mass="27983">MSAQTIADLQQEFMAHVLDDTSALPEGWTGRHAQGLAIYRNAYRARLVDALRGTYERTAKWVGEDAFRRAAAHHLITCPPCSWTLDDAGNGFADTLELLFADDPEVAELAWLEAAMHRCFVAADAQPVDGPAFAEATGRYNENDWARLRFKFVPGMEVRRVDHDIVALWRLLGDGIGEAGKCASGAGQYCAVWRDGFKPVFMLTDTHEGEALCMMLGGQTFGEVCAHLVGVTGEGEGVAQAGAILANWLRNGLIAGLA</sequence>
<dbReference type="Pfam" id="PF09836">
    <property type="entry name" value="DUF2063"/>
    <property type="match status" value="1"/>
</dbReference>
<evidence type="ECO:0000259" key="1">
    <source>
        <dbReference type="Pfam" id="PF09836"/>
    </source>
</evidence>